<evidence type="ECO:0000313" key="11">
    <source>
        <dbReference type="Proteomes" id="UP000195897"/>
    </source>
</evidence>
<dbReference type="GO" id="GO:0004418">
    <property type="term" value="F:hydroxymethylbilane synthase activity"/>
    <property type="evidence" value="ECO:0007669"/>
    <property type="project" value="UniProtKB-UniRule"/>
</dbReference>
<dbReference type="InterPro" id="IPR000860">
    <property type="entry name" value="HemC"/>
</dbReference>
<comment type="catalytic activity">
    <reaction evidence="6 7">
        <text>4 porphobilinogen + H2O = hydroxymethylbilane + 4 NH4(+)</text>
        <dbReference type="Rhea" id="RHEA:13185"/>
        <dbReference type="ChEBI" id="CHEBI:15377"/>
        <dbReference type="ChEBI" id="CHEBI:28938"/>
        <dbReference type="ChEBI" id="CHEBI:57845"/>
        <dbReference type="ChEBI" id="CHEBI:58126"/>
        <dbReference type="EC" id="2.5.1.61"/>
    </reaction>
</comment>
<dbReference type="InterPro" id="IPR036803">
    <property type="entry name" value="Porphobilinogen_deaminase_C_sf"/>
</dbReference>
<comment type="function">
    <text evidence="1 7">Tetrapolymerization of the monopyrrole PBG into the hydroxymethylbilane pre-uroporphyrinogen in several discrete steps.</text>
</comment>
<gene>
    <name evidence="7" type="primary">hemC</name>
    <name evidence="10" type="ORF">B5F17_03600</name>
</gene>
<dbReference type="EC" id="2.5.1.61" evidence="7"/>
<dbReference type="PANTHER" id="PTHR11557:SF0">
    <property type="entry name" value="PORPHOBILINOGEN DEAMINASE"/>
    <property type="match status" value="1"/>
</dbReference>
<reference evidence="11" key="1">
    <citation type="submission" date="2017-04" db="EMBL/GenBank/DDBJ databases">
        <title>Function of individual gut microbiota members based on whole genome sequencing of pure cultures obtained from chicken caecum.</title>
        <authorList>
            <person name="Medvecky M."/>
            <person name="Cejkova D."/>
            <person name="Polansky O."/>
            <person name="Karasova D."/>
            <person name="Kubasova T."/>
            <person name="Cizek A."/>
            <person name="Rychlik I."/>
        </authorList>
    </citation>
    <scope>NUCLEOTIDE SEQUENCE [LARGE SCALE GENOMIC DNA]</scope>
    <source>
        <strain evidence="11">An180</strain>
    </source>
</reference>
<dbReference type="Pfam" id="PF01379">
    <property type="entry name" value="Porphobil_deam"/>
    <property type="match status" value="1"/>
</dbReference>
<name>A0A1Y4LFQ1_9FIRM</name>
<comment type="similarity">
    <text evidence="2 7">Belongs to the HMBS family.</text>
</comment>
<dbReference type="PANTHER" id="PTHR11557">
    <property type="entry name" value="PORPHOBILINOGEN DEAMINASE"/>
    <property type="match status" value="1"/>
</dbReference>
<comment type="subunit">
    <text evidence="3 7">Monomer.</text>
</comment>
<protein>
    <recommendedName>
        <fullName evidence="7">Porphobilinogen deaminase</fullName>
        <shortName evidence="7">PBG</shortName>
        <ecNumber evidence="7">2.5.1.61</ecNumber>
    </recommendedName>
    <alternativeName>
        <fullName evidence="7">Hydroxymethylbilane synthase</fullName>
        <shortName evidence="7">HMBS</shortName>
    </alternativeName>
    <alternativeName>
        <fullName evidence="7">Pre-uroporphyrinogen synthase</fullName>
    </alternativeName>
</protein>
<dbReference type="RefSeq" id="WP_087370909.1">
    <property type="nucleotide sequence ID" value="NZ_NFKK01000003.1"/>
</dbReference>
<dbReference type="PROSITE" id="PS00533">
    <property type="entry name" value="PORPHOBILINOGEN_DEAM"/>
    <property type="match status" value="1"/>
</dbReference>
<evidence type="ECO:0000256" key="5">
    <source>
        <dbReference type="ARBA" id="ARBA00023244"/>
    </source>
</evidence>
<dbReference type="PRINTS" id="PR00151">
    <property type="entry name" value="PORPHBDMNASE"/>
</dbReference>
<dbReference type="AlphaFoldDB" id="A0A1Y4LFQ1"/>
<dbReference type="InterPro" id="IPR022417">
    <property type="entry name" value="Porphobilin_deaminase_N"/>
</dbReference>
<dbReference type="InterPro" id="IPR022419">
    <property type="entry name" value="Porphobilin_deaminase_cofac_BS"/>
</dbReference>
<dbReference type="GO" id="GO:0006782">
    <property type="term" value="P:protoporphyrinogen IX biosynthetic process"/>
    <property type="evidence" value="ECO:0007669"/>
    <property type="project" value="UniProtKB-UniRule"/>
</dbReference>
<feature type="domain" description="Porphobilinogen deaminase C-terminal" evidence="9">
    <location>
        <begin position="216"/>
        <end position="284"/>
    </location>
</feature>
<organism evidence="10 11">
    <name type="scientific">Butyricicoccus pullicaecorum</name>
    <dbReference type="NCBI Taxonomy" id="501571"/>
    <lineage>
        <taxon>Bacteria</taxon>
        <taxon>Bacillati</taxon>
        <taxon>Bacillota</taxon>
        <taxon>Clostridia</taxon>
        <taxon>Eubacteriales</taxon>
        <taxon>Butyricicoccaceae</taxon>
        <taxon>Butyricicoccus</taxon>
    </lineage>
</organism>
<dbReference type="Gene3D" id="3.40.190.10">
    <property type="entry name" value="Periplasmic binding protein-like II"/>
    <property type="match status" value="2"/>
</dbReference>
<keyword evidence="4 7" id="KW-0808">Transferase</keyword>
<dbReference type="SUPFAM" id="SSF54782">
    <property type="entry name" value="Porphobilinogen deaminase (hydroxymethylbilane synthase), C-terminal domain"/>
    <property type="match status" value="1"/>
</dbReference>
<evidence type="ECO:0000256" key="2">
    <source>
        <dbReference type="ARBA" id="ARBA00005638"/>
    </source>
</evidence>
<dbReference type="PIRSF" id="PIRSF001438">
    <property type="entry name" value="4pyrrol_synth_OHMeBilane_synth"/>
    <property type="match status" value="1"/>
</dbReference>
<dbReference type="FunFam" id="3.40.190.10:FF:000005">
    <property type="entry name" value="Porphobilinogen deaminase"/>
    <property type="match status" value="1"/>
</dbReference>
<keyword evidence="5 7" id="KW-0627">Porphyrin biosynthesis</keyword>
<dbReference type="Gene3D" id="3.30.160.40">
    <property type="entry name" value="Porphobilinogen deaminase, C-terminal domain"/>
    <property type="match status" value="1"/>
</dbReference>
<dbReference type="NCBIfam" id="TIGR00212">
    <property type="entry name" value="hemC"/>
    <property type="match status" value="1"/>
</dbReference>
<accession>A0A1Y4LFQ1</accession>
<comment type="caution">
    <text evidence="10">The sequence shown here is derived from an EMBL/GenBank/DDBJ whole genome shotgun (WGS) entry which is preliminary data.</text>
</comment>
<evidence type="ECO:0000259" key="9">
    <source>
        <dbReference type="Pfam" id="PF03900"/>
    </source>
</evidence>
<feature type="modified residue" description="S-(dipyrrolylmethanemethyl)cysteine" evidence="7">
    <location>
        <position position="231"/>
    </location>
</feature>
<dbReference type="HAMAP" id="MF_00260">
    <property type="entry name" value="Porphobil_deam"/>
    <property type="match status" value="1"/>
</dbReference>
<comment type="cofactor">
    <cofactor evidence="7">
        <name>dipyrromethane</name>
        <dbReference type="ChEBI" id="CHEBI:60342"/>
    </cofactor>
    <text evidence="7">Binds 1 dipyrromethane group covalently.</text>
</comment>
<feature type="domain" description="Porphobilinogen deaminase N-terminal" evidence="8">
    <location>
        <begin position="4"/>
        <end position="200"/>
    </location>
</feature>
<evidence type="ECO:0000313" key="10">
    <source>
        <dbReference type="EMBL" id="OUP53681.1"/>
    </source>
</evidence>
<dbReference type="CDD" id="cd00494">
    <property type="entry name" value="PBP2_HMBS"/>
    <property type="match status" value="1"/>
</dbReference>
<comment type="miscellaneous">
    <text evidence="7">The porphobilinogen subunits are added to the dipyrromethane group.</text>
</comment>
<evidence type="ECO:0000256" key="6">
    <source>
        <dbReference type="ARBA" id="ARBA00048169"/>
    </source>
</evidence>
<evidence type="ECO:0000256" key="4">
    <source>
        <dbReference type="ARBA" id="ARBA00022679"/>
    </source>
</evidence>
<dbReference type="EMBL" id="NFKK01000003">
    <property type="protein sequence ID" value="OUP53681.1"/>
    <property type="molecule type" value="Genomic_DNA"/>
</dbReference>
<evidence type="ECO:0000256" key="3">
    <source>
        <dbReference type="ARBA" id="ARBA00011245"/>
    </source>
</evidence>
<dbReference type="GO" id="GO:0005737">
    <property type="term" value="C:cytoplasm"/>
    <property type="evidence" value="ECO:0007669"/>
    <property type="project" value="UniProtKB-UniRule"/>
</dbReference>
<sequence>MKTIKLGSRDSKLAVIQAEMVRAAVPVPCELVTMKTTGDMILDRTLDQIGGKGLFVKELDRALAAGEVDFTVHSLKDMPMEQPEGLPIVAYSKRADVRDALVLQAGLQELDLSKPIGCASARRRIQLKRLFPEADIQPVRGNVQTRLRKLDEGQYGALVLAAAGLHRLGLEGRIHRYFSPDEILPAAGQAIVAVQGREGSDLSCLSAFADADARDCALAERSFTRTLDGGCSSPVAAYAKLENDHLILHGMYVSEDESIVRFGQCEGDRSQAVTLGIQLAQQLKQAR</sequence>
<evidence type="ECO:0000256" key="7">
    <source>
        <dbReference type="HAMAP-Rule" id="MF_00260"/>
    </source>
</evidence>
<dbReference type="Pfam" id="PF03900">
    <property type="entry name" value="Porphobil_deamC"/>
    <property type="match status" value="1"/>
</dbReference>
<evidence type="ECO:0000259" key="8">
    <source>
        <dbReference type="Pfam" id="PF01379"/>
    </source>
</evidence>
<proteinExistence type="inferred from homology"/>
<dbReference type="InterPro" id="IPR022418">
    <property type="entry name" value="Porphobilinogen_deaminase_C"/>
</dbReference>
<evidence type="ECO:0000256" key="1">
    <source>
        <dbReference type="ARBA" id="ARBA00002869"/>
    </source>
</evidence>
<dbReference type="Proteomes" id="UP000195897">
    <property type="component" value="Unassembled WGS sequence"/>
</dbReference>
<dbReference type="SUPFAM" id="SSF53850">
    <property type="entry name" value="Periplasmic binding protein-like II"/>
    <property type="match status" value="1"/>
</dbReference>